<dbReference type="CDD" id="cd16015">
    <property type="entry name" value="LTA_synthase"/>
    <property type="match status" value="1"/>
</dbReference>
<dbReference type="PANTHER" id="PTHR47371:SF3">
    <property type="entry name" value="PHOSPHOGLYCEROL TRANSFERASE I"/>
    <property type="match status" value="1"/>
</dbReference>
<dbReference type="Proteomes" id="UP000286598">
    <property type="component" value="Unassembled WGS sequence"/>
</dbReference>
<dbReference type="PANTHER" id="PTHR47371">
    <property type="entry name" value="LIPOTEICHOIC ACID SYNTHASE"/>
    <property type="match status" value="1"/>
</dbReference>
<dbReference type="GO" id="GO:0005886">
    <property type="term" value="C:plasma membrane"/>
    <property type="evidence" value="ECO:0007669"/>
    <property type="project" value="UniProtKB-SubCell"/>
</dbReference>
<dbReference type="AlphaFoldDB" id="A0A3R6K5B8"/>
<reference evidence="8 9" key="1">
    <citation type="submission" date="2018-08" db="EMBL/GenBank/DDBJ databases">
        <title>A genome reference for cultivated species of the human gut microbiota.</title>
        <authorList>
            <person name="Zou Y."/>
            <person name="Xue W."/>
            <person name="Luo G."/>
        </authorList>
    </citation>
    <scope>NUCLEOTIDE SEQUENCE [LARGE SCALE GENOMIC DNA]</scope>
    <source>
        <strain evidence="8 9">AF42-9</strain>
    </source>
</reference>
<keyword evidence="9" id="KW-1185">Reference proteome</keyword>
<evidence type="ECO:0000256" key="4">
    <source>
        <dbReference type="ARBA" id="ARBA00022989"/>
    </source>
</evidence>
<evidence type="ECO:0000256" key="3">
    <source>
        <dbReference type="ARBA" id="ARBA00022692"/>
    </source>
</evidence>
<evidence type="ECO:0000313" key="8">
    <source>
        <dbReference type="EMBL" id="RHK48633.1"/>
    </source>
</evidence>
<dbReference type="InterPro" id="IPR000917">
    <property type="entry name" value="Sulfatase_N"/>
</dbReference>
<keyword evidence="4 6" id="KW-1133">Transmembrane helix</keyword>
<dbReference type="OrthoDB" id="9777768at2"/>
<dbReference type="InterPro" id="IPR050448">
    <property type="entry name" value="OpgB/LTA_synthase_biosynth"/>
</dbReference>
<dbReference type="InterPro" id="IPR017850">
    <property type="entry name" value="Alkaline_phosphatase_core_sf"/>
</dbReference>
<evidence type="ECO:0000256" key="6">
    <source>
        <dbReference type="SAM" id="Phobius"/>
    </source>
</evidence>
<comment type="caution">
    <text evidence="8">The sequence shown here is derived from an EMBL/GenBank/DDBJ whole genome shotgun (WGS) entry which is preliminary data.</text>
</comment>
<gene>
    <name evidence="8" type="ORF">DW060_10205</name>
</gene>
<evidence type="ECO:0000256" key="5">
    <source>
        <dbReference type="ARBA" id="ARBA00023136"/>
    </source>
</evidence>
<protein>
    <submittedName>
        <fullName evidence="8">LTA synthase family protein</fullName>
    </submittedName>
</protein>
<name>A0A3R6K5B8_9BACT</name>
<keyword evidence="2" id="KW-1003">Cell membrane</keyword>
<sequence length="592" mass="68617">MTLFKQQPNKILKNIAEILNRKGTREHLLMFFLCLLMYINVGYMHYEVYFSKISSEWCGTRPFLSAWIDVAATLLLFLLCTAGRRKSAFVLTYSTLMVFVVANMVYSRFFNRYITPDVLDEAANFRGSWWMQYVPHAFCWTDLLLVVTTLLFGWGVRRIEPKRTHRDLLWVLTLIVLPCVLYTLKLAVHWRTADDVKAWIDSIDFREDTKLEFMFNQEYAIMRNGILLGQVYGNIASASKNVELSDAEVREIGAFIKQKAADAKPLPESLRVKGKPNVVFIMVESYLSVASQMKIDGKEVTPCLNELMRDPRNYHNLNVTSNRGGGESSDAQISYFTGLLPLQSEMSVQRIIKNRVAALPRLLHEQKGYHTYITIPTNRFFWHQNEANLSYGIDHTIELGNYENGYWCQDEEIFNRLQNVKLQEPYMNIILTLSMHGSYDTDFLAETPVRSPFNYPSRFSAEFCHYLDKCFYTDLQIERYIAYLKRSGQYDNTVLIVCSDHEPKEGSLSMDDWSMSLPLIIANTHIAAEMFYVGSINQIDLYPTMLDMFGLQSEWRGMGHSLLRKGYNNTISDTQRRISNNILRGGLRFLQH</sequence>
<evidence type="ECO:0000259" key="7">
    <source>
        <dbReference type="Pfam" id="PF00884"/>
    </source>
</evidence>
<dbReference type="SUPFAM" id="SSF53649">
    <property type="entry name" value="Alkaline phosphatase-like"/>
    <property type="match status" value="1"/>
</dbReference>
<dbReference type="Gene3D" id="3.40.720.10">
    <property type="entry name" value="Alkaline Phosphatase, subunit A"/>
    <property type="match status" value="1"/>
</dbReference>
<dbReference type="Gene3D" id="3.30.1120.170">
    <property type="match status" value="1"/>
</dbReference>
<feature type="transmembrane region" description="Helical" evidence="6">
    <location>
        <begin position="168"/>
        <end position="188"/>
    </location>
</feature>
<feature type="transmembrane region" description="Helical" evidence="6">
    <location>
        <begin position="90"/>
        <end position="110"/>
    </location>
</feature>
<dbReference type="Pfam" id="PF00884">
    <property type="entry name" value="Sulfatase"/>
    <property type="match status" value="1"/>
</dbReference>
<keyword evidence="5 6" id="KW-0472">Membrane</keyword>
<evidence type="ECO:0000256" key="1">
    <source>
        <dbReference type="ARBA" id="ARBA00004651"/>
    </source>
</evidence>
<organism evidence="8 9">
    <name type="scientific">Leyella stercorea</name>
    <dbReference type="NCBI Taxonomy" id="363265"/>
    <lineage>
        <taxon>Bacteria</taxon>
        <taxon>Pseudomonadati</taxon>
        <taxon>Bacteroidota</taxon>
        <taxon>Bacteroidia</taxon>
        <taxon>Bacteroidales</taxon>
        <taxon>Prevotellaceae</taxon>
        <taxon>Leyella</taxon>
    </lineage>
</organism>
<keyword evidence="3 6" id="KW-0812">Transmembrane</keyword>
<proteinExistence type="predicted"/>
<feature type="transmembrane region" description="Helical" evidence="6">
    <location>
        <begin position="130"/>
        <end position="156"/>
    </location>
</feature>
<evidence type="ECO:0000313" key="9">
    <source>
        <dbReference type="Proteomes" id="UP000286598"/>
    </source>
</evidence>
<feature type="transmembrane region" description="Helical" evidence="6">
    <location>
        <begin position="66"/>
        <end position="83"/>
    </location>
</feature>
<feature type="domain" description="Sulfatase N-terminal" evidence="7">
    <location>
        <begin position="276"/>
        <end position="550"/>
    </location>
</feature>
<dbReference type="EMBL" id="QRNO01000058">
    <property type="protein sequence ID" value="RHK48633.1"/>
    <property type="molecule type" value="Genomic_DNA"/>
</dbReference>
<accession>A0A3R6K5B8</accession>
<comment type="subcellular location">
    <subcellularLocation>
        <location evidence="1">Cell membrane</location>
        <topology evidence="1">Multi-pass membrane protein</topology>
    </subcellularLocation>
</comment>
<evidence type="ECO:0000256" key="2">
    <source>
        <dbReference type="ARBA" id="ARBA00022475"/>
    </source>
</evidence>
<feature type="transmembrane region" description="Helical" evidence="6">
    <location>
        <begin position="28"/>
        <end position="46"/>
    </location>
</feature>